<dbReference type="Pfam" id="PF03162">
    <property type="entry name" value="Y_phosphatase2"/>
    <property type="match status" value="1"/>
</dbReference>
<dbReference type="STRING" id="61424.A0A2T9YKK4"/>
<dbReference type="Proteomes" id="UP000245699">
    <property type="component" value="Unassembled WGS sequence"/>
</dbReference>
<evidence type="ECO:0000256" key="1">
    <source>
        <dbReference type="ARBA" id="ARBA00022801"/>
    </source>
</evidence>
<keyword evidence="1" id="KW-0378">Hydrolase</keyword>
<dbReference type="EMBL" id="MBFT01000343">
    <property type="protein sequence ID" value="PVU92858.1"/>
    <property type="molecule type" value="Genomic_DNA"/>
</dbReference>
<dbReference type="AlphaFoldDB" id="A0A2T9YKK4"/>
<dbReference type="GO" id="GO:0005737">
    <property type="term" value="C:cytoplasm"/>
    <property type="evidence" value="ECO:0007669"/>
    <property type="project" value="TreeGrafter"/>
</dbReference>
<proteinExistence type="predicted"/>
<reference evidence="2 3" key="1">
    <citation type="journal article" date="2018" name="MBio">
        <title>Comparative Genomics Reveals the Core Gene Toolbox for the Fungus-Insect Symbiosis.</title>
        <authorList>
            <person name="Wang Y."/>
            <person name="Stata M."/>
            <person name="Wang W."/>
            <person name="Stajich J.E."/>
            <person name="White M.M."/>
            <person name="Moncalvo J.M."/>
        </authorList>
    </citation>
    <scope>NUCLEOTIDE SEQUENCE [LARGE SCALE GENOMIC DNA]</scope>
    <source>
        <strain evidence="2 3">AUS-77-4</strain>
    </source>
</reference>
<dbReference type="PANTHER" id="PTHR31126:SF48">
    <property type="entry name" value="INOSITOL PHOSPHATASE SIW14"/>
    <property type="match status" value="1"/>
</dbReference>
<dbReference type="PANTHER" id="PTHR31126">
    <property type="entry name" value="TYROSINE-PROTEIN PHOSPHATASE"/>
    <property type="match status" value="1"/>
</dbReference>
<name>A0A2T9YKK4_9FUNG</name>
<sequence length="161" mass="18736">MNQIIYKNLNSSLENTPDSTKTNPPEIEHYAKLINRIEIETLVPPLNFAMVAPGIYRSGFPSIKNHKFLLSLGLKKIIYIYDRDCKEYHQEFTKKNNITLLHYRIGANKEPFKEMNQEDVSKILVEMLDTRNHPMLVHCNIGVVSTIWPSNYYYLDDCAIS</sequence>
<dbReference type="GO" id="GO:0016791">
    <property type="term" value="F:phosphatase activity"/>
    <property type="evidence" value="ECO:0007669"/>
    <property type="project" value="InterPro"/>
</dbReference>
<evidence type="ECO:0000313" key="2">
    <source>
        <dbReference type="EMBL" id="PVU92858.1"/>
    </source>
</evidence>
<dbReference type="Gene3D" id="3.90.190.10">
    <property type="entry name" value="Protein tyrosine phosphatase superfamily"/>
    <property type="match status" value="1"/>
</dbReference>
<dbReference type="SUPFAM" id="SSF52799">
    <property type="entry name" value="(Phosphotyrosine protein) phosphatases II"/>
    <property type="match status" value="1"/>
</dbReference>
<evidence type="ECO:0008006" key="4">
    <source>
        <dbReference type="Google" id="ProtNLM"/>
    </source>
</evidence>
<dbReference type="InterPro" id="IPR020428">
    <property type="entry name" value="PFA-DSPs"/>
</dbReference>
<dbReference type="PRINTS" id="PR01911">
    <property type="entry name" value="PFDSPHPHTASE"/>
</dbReference>
<dbReference type="InterPro" id="IPR029021">
    <property type="entry name" value="Prot-tyrosine_phosphatase-like"/>
</dbReference>
<comment type="caution">
    <text evidence="2">The sequence shown here is derived from an EMBL/GenBank/DDBJ whole genome shotgun (WGS) entry which is preliminary data.</text>
</comment>
<keyword evidence="3" id="KW-1185">Reference proteome</keyword>
<dbReference type="InterPro" id="IPR004861">
    <property type="entry name" value="Siw14-like"/>
</dbReference>
<accession>A0A2T9YKK4</accession>
<gene>
    <name evidence="2" type="ORF">BB559_003560</name>
</gene>
<organism evidence="2 3">
    <name type="scientific">Furculomyces boomerangus</name>
    <dbReference type="NCBI Taxonomy" id="61424"/>
    <lineage>
        <taxon>Eukaryota</taxon>
        <taxon>Fungi</taxon>
        <taxon>Fungi incertae sedis</taxon>
        <taxon>Zoopagomycota</taxon>
        <taxon>Kickxellomycotina</taxon>
        <taxon>Harpellomycetes</taxon>
        <taxon>Harpellales</taxon>
        <taxon>Harpellaceae</taxon>
        <taxon>Furculomyces</taxon>
    </lineage>
</organism>
<evidence type="ECO:0000313" key="3">
    <source>
        <dbReference type="Proteomes" id="UP000245699"/>
    </source>
</evidence>
<dbReference type="OrthoDB" id="6375174at2759"/>
<protein>
    <recommendedName>
        <fullName evidence="4">Tyrosine specific protein phosphatases domain-containing protein</fullName>
    </recommendedName>
</protein>